<dbReference type="AlphaFoldDB" id="A0A3N2R7C5"/>
<feature type="region of interest" description="Disordered" evidence="1">
    <location>
        <begin position="1"/>
        <end position="26"/>
    </location>
</feature>
<accession>A0A3N2R7C5</accession>
<comment type="caution">
    <text evidence="2">The sequence shown here is derived from an EMBL/GenBank/DDBJ whole genome shotgun (WGS) entry which is preliminary data.</text>
</comment>
<keyword evidence="3" id="KW-1185">Reference proteome</keyword>
<organism evidence="2 3">
    <name type="scientific">Histidinibacterium lentulum</name>
    <dbReference type="NCBI Taxonomy" id="2480588"/>
    <lineage>
        <taxon>Bacteria</taxon>
        <taxon>Pseudomonadati</taxon>
        <taxon>Pseudomonadota</taxon>
        <taxon>Alphaproteobacteria</taxon>
        <taxon>Rhodobacterales</taxon>
        <taxon>Paracoccaceae</taxon>
        <taxon>Histidinibacterium</taxon>
    </lineage>
</organism>
<protein>
    <submittedName>
        <fullName evidence="2">Uncharacterized protein</fullName>
    </submittedName>
</protein>
<name>A0A3N2R7C5_9RHOB</name>
<dbReference type="Proteomes" id="UP000268016">
    <property type="component" value="Unassembled WGS sequence"/>
</dbReference>
<dbReference type="Pfam" id="PF10115">
    <property type="entry name" value="HlyU"/>
    <property type="match status" value="1"/>
</dbReference>
<dbReference type="OrthoDB" id="9800971at2"/>
<sequence length="90" mass="10197">MSLWSRLFGSSSASQGPEPTEHDGFLIYPEPVREGTKWRIAARIEKAMGDEIRRHDMVRADLLDSQDEAVEATLRKARQMIDEQGAGIFH</sequence>
<dbReference type="EMBL" id="RDRB01000002">
    <property type="protein sequence ID" value="ROU03308.1"/>
    <property type="molecule type" value="Genomic_DNA"/>
</dbReference>
<proteinExistence type="predicted"/>
<evidence type="ECO:0000256" key="1">
    <source>
        <dbReference type="SAM" id="MobiDB-lite"/>
    </source>
</evidence>
<reference evidence="2 3" key="1">
    <citation type="submission" date="2018-10" db="EMBL/GenBank/DDBJ databases">
        <title>Histidinibacterium lentulum gen. nov., sp. nov., a marine bacterium from the culture broth of Picochlorum sp. 122.</title>
        <authorList>
            <person name="Wang G."/>
        </authorList>
    </citation>
    <scope>NUCLEOTIDE SEQUENCE [LARGE SCALE GENOMIC DNA]</scope>
    <source>
        <strain evidence="2 3">B17</strain>
    </source>
</reference>
<dbReference type="RefSeq" id="WP_123640843.1">
    <property type="nucleotide sequence ID" value="NZ_ML119082.1"/>
</dbReference>
<gene>
    <name evidence="2" type="ORF">EAT49_03095</name>
</gene>
<dbReference type="InterPro" id="IPR018772">
    <property type="entry name" value="Transcription_activator_HlyU"/>
</dbReference>
<feature type="compositionally biased region" description="Polar residues" evidence="1">
    <location>
        <begin position="8"/>
        <end position="17"/>
    </location>
</feature>
<evidence type="ECO:0000313" key="3">
    <source>
        <dbReference type="Proteomes" id="UP000268016"/>
    </source>
</evidence>
<evidence type="ECO:0000313" key="2">
    <source>
        <dbReference type="EMBL" id="ROU03308.1"/>
    </source>
</evidence>